<dbReference type="RefSeq" id="XP_002957823.1">
    <property type="nucleotide sequence ID" value="XM_002957777.1"/>
</dbReference>
<organism evidence="3">
    <name type="scientific">Volvox carteri f. nagariensis</name>
    <dbReference type="NCBI Taxonomy" id="3068"/>
    <lineage>
        <taxon>Eukaryota</taxon>
        <taxon>Viridiplantae</taxon>
        <taxon>Chlorophyta</taxon>
        <taxon>core chlorophytes</taxon>
        <taxon>Chlorophyceae</taxon>
        <taxon>CS clade</taxon>
        <taxon>Chlamydomonadales</taxon>
        <taxon>Volvocaceae</taxon>
        <taxon>Volvox</taxon>
    </lineage>
</organism>
<feature type="compositionally biased region" description="Low complexity" evidence="1">
    <location>
        <begin position="819"/>
        <end position="836"/>
    </location>
</feature>
<dbReference type="OrthoDB" id="10489434at2759"/>
<dbReference type="Proteomes" id="UP000001058">
    <property type="component" value="Unassembled WGS sequence"/>
</dbReference>
<feature type="compositionally biased region" description="Basic and acidic residues" evidence="1">
    <location>
        <begin position="1388"/>
        <end position="1403"/>
    </location>
</feature>
<feature type="compositionally biased region" description="Polar residues" evidence="1">
    <location>
        <begin position="1295"/>
        <end position="1305"/>
    </location>
</feature>
<feature type="region of interest" description="Disordered" evidence="1">
    <location>
        <begin position="1381"/>
        <end position="1467"/>
    </location>
</feature>
<feature type="region of interest" description="Disordered" evidence="1">
    <location>
        <begin position="1950"/>
        <end position="1994"/>
    </location>
</feature>
<dbReference type="EMBL" id="GL378400">
    <property type="protein sequence ID" value="EFJ41151.1"/>
    <property type="molecule type" value="Genomic_DNA"/>
</dbReference>
<feature type="compositionally biased region" description="Polar residues" evidence="1">
    <location>
        <begin position="361"/>
        <end position="372"/>
    </location>
</feature>
<feature type="region of interest" description="Disordered" evidence="1">
    <location>
        <begin position="744"/>
        <end position="764"/>
    </location>
</feature>
<gene>
    <name evidence="2" type="ORF">VOLCADRAFT_98939</name>
</gene>
<evidence type="ECO:0000256" key="1">
    <source>
        <dbReference type="SAM" id="MobiDB-lite"/>
    </source>
</evidence>
<feature type="compositionally biased region" description="Basic and acidic residues" evidence="1">
    <location>
        <begin position="1306"/>
        <end position="1316"/>
    </location>
</feature>
<reference evidence="2 3" key="1">
    <citation type="journal article" date="2010" name="Science">
        <title>Genomic analysis of organismal complexity in the multicellular green alga Volvox carteri.</title>
        <authorList>
            <person name="Prochnik S.E."/>
            <person name="Umen J."/>
            <person name="Nedelcu A.M."/>
            <person name="Hallmann A."/>
            <person name="Miller S.M."/>
            <person name="Nishii I."/>
            <person name="Ferris P."/>
            <person name="Kuo A."/>
            <person name="Mitros T."/>
            <person name="Fritz-Laylin L.K."/>
            <person name="Hellsten U."/>
            <person name="Chapman J."/>
            <person name="Simakov O."/>
            <person name="Rensing S.A."/>
            <person name="Terry A."/>
            <person name="Pangilinan J."/>
            <person name="Kapitonov V."/>
            <person name="Jurka J."/>
            <person name="Salamov A."/>
            <person name="Shapiro H."/>
            <person name="Schmutz J."/>
            <person name="Grimwood J."/>
            <person name="Lindquist E."/>
            <person name="Lucas S."/>
            <person name="Grigoriev I.V."/>
            <person name="Schmitt R."/>
            <person name="Kirk D."/>
            <person name="Rokhsar D.S."/>
        </authorList>
    </citation>
    <scope>NUCLEOTIDE SEQUENCE [LARGE SCALE GENOMIC DNA]</scope>
    <source>
        <strain evidence="3">f. Nagariensis / Eve</strain>
    </source>
</reference>
<feature type="compositionally biased region" description="Basic residues" evidence="1">
    <location>
        <begin position="194"/>
        <end position="204"/>
    </location>
</feature>
<proteinExistence type="predicted"/>
<feature type="compositionally biased region" description="Basic and acidic residues" evidence="1">
    <location>
        <begin position="2045"/>
        <end position="2060"/>
    </location>
</feature>
<feature type="region of interest" description="Disordered" evidence="1">
    <location>
        <begin position="1782"/>
        <end position="1812"/>
    </location>
</feature>
<feature type="region of interest" description="Disordered" evidence="1">
    <location>
        <begin position="1295"/>
        <end position="1349"/>
    </location>
</feature>
<feature type="compositionally biased region" description="Low complexity" evidence="1">
    <location>
        <begin position="1950"/>
        <end position="1965"/>
    </location>
</feature>
<feature type="compositionally biased region" description="Low complexity" evidence="1">
    <location>
        <begin position="1440"/>
        <end position="1453"/>
    </location>
</feature>
<keyword evidence="3" id="KW-1185">Reference proteome</keyword>
<feature type="region of interest" description="Disordered" evidence="1">
    <location>
        <begin position="2040"/>
        <end position="2067"/>
    </location>
</feature>
<feature type="region of interest" description="Disordered" evidence="1">
    <location>
        <begin position="413"/>
        <end position="444"/>
    </location>
</feature>
<accession>D8UGN5</accession>
<feature type="region of interest" description="Disordered" evidence="1">
    <location>
        <begin position="1867"/>
        <end position="1918"/>
    </location>
</feature>
<feature type="compositionally biased region" description="Low complexity" evidence="1">
    <location>
        <begin position="1982"/>
        <end position="1994"/>
    </location>
</feature>
<feature type="region of interest" description="Disordered" evidence="1">
    <location>
        <begin position="194"/>
        <end position="220"/>
    </location>
</feature>
<feature type="region of interest" description="Disordered" evidence="1">
    <location>
        <begin position="683"/>
        <end position="730"/>
    </location>
</feature>
<feature type="compositionally biased region" description="Low complexity" evidence="1">
    <location>
        <begin position="427"/>
        <end position="437"/>
    </location>
</feature>
<feature type="region of interest" description="Disordered" evidence="1">
    <location>
        <begin position="344"/>
        <end position="400"/>
    </location>
</feature>
<feature type="compositionally biased region" description="Gly residues" evidence="1">
    <location>
        <begin position="1867"/>
        <end position="1877"/>
    </location>
</feature>
<dbReference type="InParanoid" id="D8UGN5"/>
<dbReference type="KEGG" id="vcn:VOLCADRAFT_98939"/>
<feature type="compositionally biased region" description="Basic residues" evidence="1">
    <location>
        <begin position="347"/>
        <end position="357"/>
    </location>
</feature>
<name>D8UGN5_VOLCA</name>
<feature type="compositionally biased region" description="Basic and acidic residues" evidence="1">
    <location>
        <begin position="1967"/>
        <end position="1978"/>
    </location>
</feature>
<evidence type="ECO:0000313" key="3">
    <source>
        <dbReference type="Proteomes" id="UP000001058"/>
    </source>
</evidence>
<sequence>MCTYNSLELQFSFYYKFQPPTVEDFAVLLRRRLVAAFHDLSIRAAVVSISGSFSGAAPPVVDLAARVMRALTASDTLACFCALLTSATEAARGAQNSRDARVRAGTLASALGLLAECVSILSALSNTIQATPAGQLADVEAELNNSPFLEHVSVLVQQLSHFQEARPRLATQMLQFGRALGVLYEAATRVPSRKFEHRKQHLQRGHQDQQGQQQQSAIPAHRSSWLGLSPKPCMNYLLCSNVVLLCTALDGKRQSYGLPPLLGEATPPHSAAVAAAWSWAPASGTAASVLPLFGPDGKPSRHVSCWGTPPACQNQATASEHVQGGLEAGKEQPAETTALALTQIARSSKRDRNRKKGGSPAHTTCQIHQDTQAVGDPNDSDPKGRCAKLHSNKGDPRPLEPLAHTEIRLSAGAQQACPPGTPPPPQSHSQHSGSGEPPEAEKPPEVLSAQLALAALAVWNAHASSHPAVAGDLAAEPAGSAQLFGFSALRATASQLAAINGGGAVSGGGSGAGDAVFLQEPKGPADIRAKLLAPSLEVARALGEQGKCHKDVWRDLAAMRMQISESRIRLVEMRFGAASPPKPPYGYKLDKMEASLDRAWENLAAREPEIEKSVADWEKQRALIQSVLWMYVPPFAYKPTHALCMRLCRAALASWRAGCRPADLSHSQGPVATLAAAATAIPAPPQAPVSEPQGAAATGAIASGQRQDVGSVGTVPSPDAPGQPSSLPRAPLADTTITAAATGDAAPAEAAAAAAGQQPPPLTPPQAVLSAAEAPLVVASSLRCARAVLRIALWVHEAYHRTKPYAQQGLPRQVHEPAEGSAAALAGPAGSAAGAGDPSHLGDGRGPSRTPPPPPLGTMRRLREWWGLLLQAAELVVEGAARGEALRRVTSAAAGHPGCAAGMRSGGFVEGAGVAAAQEVVGMVTSSLLDINCGDGDASGADGGSAGGGGGGGASGAGGGGAASGCGGGGAASGLPAHIWPLHDQHRHTHTTFPCAPALTGRRHVRMQLYSLALCRPSALLSLSCHLPFPPPHRLPAGCAVATAEARPAADRCRGGVEDGTWEAPAAATVAVAGQSPDGVNPRPAEHCSLPCSPSLDVAAALSANWLRAVRRMLLTVVVAEPPLPQMPRLDTEVFVAAGTDAAAAAHIGGDAARAAAPGAGPTPAAAAGACPAAASNSVSLWRMLPLTQKWADVAACGSDGGSGGNGSGVVPRQRAWSQTWTQVMAYATDPRDVTELVEVVRMLLLRSMGGLSAATSDVAAAAAAAVPLLDCCGGGVAGANGSCGNGNGNGNGSTDVSELSSCCNRSREEPPEACREGGVSTTQGRKQSGRRGGEGGGGRAGGARRQQTWEEQRLAAAVAVASRLVGPTLHWRAHLVAAEGRGPEAGSRSDGDETSRMAREEQAEAEEGQEARTRVSSLQGGIGGRAGDGHRLQPRSFLQQQQPWQQHQQQQGHGHELGQRQGPNAVNTNAVCGESCRTEETYCGGNSINMPAESGVMTTNRGSACTSADVTGGAVGIRTDAADANVHLTSCPGVPTTEDGPGAHNVVPAVPVPTAAAKPHPRRVAQVQLFEAVSHILRELLPVFLQAVRLLPYDDDGDVTAGRAMVMPAAATAAAGSEGGDWHRGDAELGRGCSAGSSGSLMRAAVAVEERCRGEGGDSASELAEAEATVPSVGWAPDELFFTAATTAVGWLRYIPPDVGESWNAAATTAAVAAAAPQPVSAAAATTARAPAGTVAHAAASASPAPVTNASTYTTDTVAAVHVHEGEGAPAACAELLRSMDSSGTPVRQHEGSSRKPSLPNLPFGSPHASGREGVRHLQAMKADLLSLLGLLIRRLSLRHMSRVSEQAHVGGGVYEDRASVIGREQGPGVGAGVGRLPGAKREGASQGAEMEVDAEPKSLADTTAESGAVEAEATPKAEAEARMGVVLDAAEGRKRGCEEEVQGLQGLEQSQAAVEAAAPATNTKAKRENPLQEHRHGTPAASASEGTGSSAAANVQQSLPVAVRAPPWELYAAAQVQWVLMNLTRALTYETREAFRARPAVQPDRKEVQATSFPEHRTRSAATAASTPPLLEYGAVEVLLGPSGLLPSPRLLAVLTRLVTEGRPASEDDLREMRAEIVGACEAVGLRSCSGSPCSNVLC</sequence>
<dbReference type="GeneID" id="9622901"/>
<protein>
    <submittedName>
        <fullName evidence="2">Uncharacterized protein</fullName>
    </submittedName>
</protein>
<feature type="compositionally biased region" description="Low complexity" evidence="1">
    <location>
        <begin position="744"/>
        <end position="757"/>
    </location>
</feature>
<evidence type="ECO:0000313" key="2">
    <source>
        <dbReference type="EMBL" id="EFJ41151.1"/>
    </source>
</evidence>
<feature type="region of interest" description="Disordered" evidence="1">
    <location>
        <begin position="808"/>
        <end position="858"/>
    </location>
</feature>